<dbReference type="AlphaFoldDB" id="A0A4Y2IQP3"/>
<evidence type="ECO:0000313" key="1">
    <source>
        <dbReference type="EMBL" id="GBM80173.1"/>
    </source>
</evidence>
<dbReference type="Proteomes" id="UP000499080">
    <property type="component" value="Unassembled WGS sequence"/>
</dbReference>
<accession>A0A4Y2IQP3</accession>
<name>A0A4Y2IQP3_ARAVE</name>
<dbReference type="EMBL" id="BGPR01002864">
    <property type="protein sequence ID" value="GBM80173.1"/>
    <property type="molecule type" value="Genomic_DNA"/>
</dbReference>
<gene>
    <name evidence="1" type="ORF">AVEN_164849_1</name>
</gene>
<organism evidence="1 2">
    <name type="scientific">Araneus ventricosus</name>
    <name type="common">Orbweaver spider</name>
    <name type="synonym">Epeira ventricosa</name>
    <dbReference type="NCBI Taxonomy" id="182803"/>
    <lineage>
        <taxon>Eukaryota</taxon>
        <taxon>Metazoa</taxon>
        <taxon>Ecdysozoa</taxon>
        <taxon>Arthropoda</taxon>
        <taxon>Chelicerata</taxon>
        <taxon>Arachnida</taxon>
        <taxon>Araneae</taxon>
        <taxon>Araneomorphae</taxon>
        <taxon>Entelegynae</taxon>
        <taxon>Araneoidea</taxon>
        <taxon>Araneidae</taxon>
        <taxon>Araneus</taxon>
    </lineage>
</organism>
<protein>
    <submittedName>
        <fullName evidence="1">Uncharacterized protein</fullName>
    </submittedName>
</protein>
<keyword evidence="2" id="KW-1185">Reference proteome</keyword>
<evidence type="ECO:0000313" key="2">
    <source>
        <dbReference type="Proteomes" id="UP000499080"/>
    </source>
</evidence>
<reference evidence="1 2" key="1">
    <citation type="journal article" date="2019" name="Sci. Rep.">
        <title>Orb-weaving spider Araneus ventricosus genome elucidates the spidroin gene catalogue.</title>
        <authorList>
            <person name="Kono N."/>
            <person name="Nakamura H."/>
            <person name="Ohtoshi R."/>
            <person name="Moran D.A.P."/>
            <person name="Shinohara A."/>
            <person name="Yoshida Y."/>
            <person name="Fujiwara M."/>
            <person name="Mori M."/>
            <person name="Tomita M."/>
            <person name="Arakawa K."/>
        </authorList>
    </citation>
    <scope>NUCLEOTIDE SEQUENCE [LARGE SCALE GENOMIC DNA]</scope>
</reference>
<sequence length="136" mass="15149">MIVFDFHIPMRQMENEQYLIFKLFSGLNKFSAECFNDEVCFGRGQGDLVVGCRPRSREGLKPGSTKIRRVLGLLHIKSHEESQTSPAGVTLKFGEGCAISGFVSFSTSDHDSKSRGPFQNSLHVVLIRDGNITKLN</sequence>
<proteinExistence type="predicted"/>
<comment type="caution">
    <text evidence="1">The sequence shown here is derived from an EMBL/GenBank/DDBJ whole genome shotgun (WGS) entry which is preliminary data.</text>
</comment>